<evidence type="ECO:0000259" key="6">
    <source>
        <dbReference type="PROSITE" id="PS51485"/>
    </source>
</evidence>
<feature type="domain" description="CCT" evidence="5">
    <location>
        <begin position="286"/>
        <end position="328"/>
    </location>
</feature>
<feature type="compositionally biased region" description="Basic residues" evidence="4">
    <location>
        <begin position="44"/>
        <end position="54"/>
    </location>
</feature>
<feature type="compositionally biased region" description="Polar residues" evidence="4">
    <location>
        <begin position="1"/>
        <end position="12"/>
    </location>
</feature>
<dbReference type="PROSITE" id="PS51485">
    <property type="entry name" value="PHYTOCYANIN"/>
    <property type="match status" value="1"/>
</dbReference>
<feature type="domain" description="Phytocyanin" evidence="6">
    <location>
        <begin position="393"/>
        <end position="506"/>
    </location>
</feature>
<feature type="region of interest" description="Disordered" evidence="4">
    <location>
        <begin position="154"/>
        <end position="190"/>
    </location>
</feature>
<feature type="compositionally biased region" description="Polar residues" evidence="4">
    <location>
        <begin position="28"/>
        <end position="40"/>
    </location>
</feature>
<evidence type="ECO:0000256" key="1">
    <source>
        <dbReference type="ARBA" id="ARBA00004123"/>
    </source>
</evidence>
<dbReference type="PANTHER" id="PTHR31874:SF25">
    <property type="entry name" value="CCT MOTIF FAMILY PROTEIN"/>
    <property type="match status" value="1"/>
</dbReference>
<feature type="compositionally biased region" description="Basic and acidic residues" evidence="4">
    <location>
        <begin position="97"/>
        <end position="112"/>
    </location>
</feature>
<feature type="compositionally biased region" description="Basic residues" evidence="4">
    <location>
        <begin position="14"/>
        <end position="25"/>
    </location>
</feature>
<dbReference type="SUPFAM" id="SSF49503">
    <property type="entry name" value="Cupredoxins"/>
    <property type="match status" value="1"/>
</dbReference>
<feature type="compositionally biased region" description="Basic residues" evidence="4">
    <location>
        <begin position="75"/>
        <end position="89"/>
    </location>
</feature>
<dbReference type="GO" id="GO:0005634">
    <property type="term" value="C:nucleus"/>
    <property type="evidence" value="ECO:0007669"/>
    <property type="project" value="UniProtKB-SubCell"/>
</dbReference>
<dbReference type="Gene3D" id="2.60.40.420">
    <property type="entry name" value="Cupredoxins - blue copper proteins"/>
    <property type="match status" value="1"/>
</dbReference>
<comment type="subcellular location">
    <subcellularLocation>
        <location evidence="1 3">Nucleus</location>
    </subcellularLocation>
</comment>
<evidence type="ECO:0008006" key="8">
    <source>
        <dbReference type="Google" id="ProtNLM"/>
    </source>
</evidence>
<accession>A0A3P6D953</accession>
<dbReference type="InterPro" id="IPR010402">
    <property type="entry name" value="CCT_domain"/>
</dbReference>
<evidence type="ECO:0000259" key="5">
    <source>
        <dbReference type="PROSITE" id="PS51017"/>
    </source>
</evidence>
<evidence type="ECO:0000313" key="7">
    <source>
        <dbReference type="EMBL" id="VDD19621.1"/>
    </source>
</evidence>
<gene>
    <name evidence="7" type="ORF">BRAA10T44479Z</name>
</gene>
<dbReference type="InterPro" id="IPR052453">
    <property type="entry name" value="CONSTANS-like_ZF"/>
</dbReference>
<organism evidence="7">
    <name type="scientific">Brassica campestris</name>
    <name type="common">Field mustard</name>
    <dbReference type="NCBI Taxonomy" id="3711"/>
    <lineage>
        <taxon>Eukaryota</taxon>
        <taxon>Viridiplantae</taxon>
        <taxon>Streptophyta</taxon>
        <taxon>Embryophyta</taxon>
        <taxon>Tracheophyta</taxon>
        <taxon>Spermatophyta</taxon>
        <taxon>Magnoliopsida</taxon>
        <taxon>eudicotyledons</taxon>
        <taxon>Gunneridae</taxon>
        <taxon>Pentapetalae</taxon>
        <taxon>rosids</taxon>
        <taxon>malvids</taxon>
        <taxon>Brassicales</taxon>
        <taxon>Brassicaceae</taxon>
        <taxon>Brassiceae</taxon>
        <taxon>Brassica</taxon>
    </lineage>
</organism>
<keyword evidence="2 3" id="KW-0539">Nucleus</keyword>
<dbReference type="PROSITE" id="PS51017">
    <property type="entry name" value="CCT"/>
    <property type="match status" value="1"/>
</dbReference>
<feature type="region of interest" description="Disordered" evidence="4">
    <location>
        <begin position="1"/>
        <end position="112"/>
    </location>
</feature>
<evidence type="ECO:0000256" key="4">
    <source>
        <dbReference type="SAM" id="MobiDB-lite"/>
    </source>
</evidence>
<dbReference type="InterPro" id="IPR003245">
    <property type="entry name" value="Phytocyanin_dom"/>
</dbReference>
<dbReference type="Pfam" id="PF06203">
    <property type="entry name" value="CCT"/>
    <property type="match status" value="1"/>
</dbReference>
<dbReference type="AlphaFoldDB" id="A0A3P6D953"/>
<dbReference type="InterPro" id="IPR008972">
    <property type="entry name" value="Cupredoxin"/>
</dbReference>
<sequence length="535" mass="60358">MCSLTSPTGEVNQSKRRSKRIRKRKQMESSSMDKSPSNLETSRRQIRRKTKRPKFLSLKLELGTSHEIEESRGTTKSKKKKKKKQKQSKTKGVDTTAFKEKKRAETVGGEKEEEHYDNVAAYLFSSATDSSMSSIQDLLPSSAVHVDCGGGRNLPPYDRQEHGGSSSSSLLKTAMRKGASKEEETTEERWVSYSEVVEEVMSRSGTPRCCGGDGKDGRRSLALKLDYEQIMEAWSDKGTLYVDGEPPQTVPDLHGSADVFNGGGDSGSLWTVPEMETTERLWRGHREASLLRYKEKRQNRLFSKRIRYEVRKLNAEKRPRVKVTFYLTNIRFTLVLVFTARLVVHVPNAMHPVKTAYMSRTDSTTTWKGVPNVRNVGETTIAATPKHDMAEQTSGEVGAAPVFLVSSNEYKLHWVIPPANVSTSLNDWASSQRFQVGDTIRFKYKKDSVMQVTKEGYMQCNSSYPRFYSNTGKTRFMFDHSVPYYFISGTSGHCEKGQKMIVEVMTHDRTTTSVAPTPAIAVWLCFFSFTLSLVA</sequence>
<dbReference type="PANTHER" id="PTHR31874">
    <property type="entry name" value="CCT MOTIF FAMILY PROTEIN, EXPRESSED"/>
    <property type="match status" value="1"/>
</dbReference>
<feature type="compositionally biased region" description="Basic and acidic residues" evidence="4">
    <location>
        <begin position="64"/>
        <end position="73"/>
    </location>
</feature>
<evidence type="ECO:0000256" key="3">
    <source>
        <dbReference type="PROSITE-ProRule" id="PRU00357"/>
    </source>
</evidence>
<dbReference type="EMBL" id="LR031577">
    <property type="protein sequence ID" value="VDD19621.1"/>
    <property type="molecule type" value="Genomic_DNA"/>
</dbReference>
<protein>
    <recommendedName>
        <fullName evidence="8">Phytocyanin domain-containing protein</fullName>
    </recommendedName>
</protein>
<name>A0A3P6D953_BRACM</name>
<evidence type="ECO:0000256" key="2">
    <source>
        <dbReference type="ARBA" id="ARBA00023242"/>
    </source>
</evidence>
<feature type="compositionally biased region" description="Basic and acidic residues" evidence="4">
    <location>
        <begin position="179"/>
        <end position="190"/>
    </location>
</feature>
<proteinExistence type="predicted"/>
<dbReference type="GO" id="GO:0009055">
    <property type="term" value="F:electron transfer activity"/>
    <property type="evidence" value="ECO:0007669"/>
    <property type="project" value="InterPro"/>
</dbReference>
<dbReference type="Pfam" id="PF02298">
    <property type="entry name" value="Cu_bind_like"/>
    <property type="match status" value="1"/>
</dbReference>
<reference evidence="7" key="1">
    <citation type="submission" date="2018-11" db="EMBL/GenBank/DDBJ databases">
        <authorList>
            <consortium name="Genoscope - CEA"/>
            <person name="William W."/>
        </authorList>
    </citation>
    <scope>NUCLEOTIDE SEQUENCE</scope>
</reference>